<feature type="domain" description="SnoaL-like" evidence="1">
    <location>
        <begin position="15"/>
        <end position="136"/>
    </location>
</feature>
<dbReference type="Proteomes" id="UP000286100">
    <property type="component" value="Unassembled WGS sequence"/>
</dbReference>
<accession>A0A418WKP9</accession>
<dbReference type="InterPro" id="IPR032710">
    <property type="entry name" value="NTF2-like_dom_sf"/>
</dbReference>
<gene>
    <name evidence="2" type="ORF">D3876_09760</name>
</gene>
<name>A0A418WKP9_9SPHN</name>
<dbReference type="CDD" id="cd00531">
    <property type="entry name" value="NTF2_like"/>
    <property type="match status" value="1"/>
</dbReference>
<evidence type="ECO:0000313" key="3">
    <source>
        <dbReference type="Proteomes" id="UP000286100"/>
    </source>
</evidence>
<dbReference type="AlphaFoldDB" id="A0A418WKP9"/>
<dbReference type="EMBL" id="QYUM01000003">
    <property type="protein sequence ID" value="RJF90512.1"/>
    <property type="molecule type" value="Genomic_DNA"/>
</dbReference>
<dbReference type="RefSeq" id="WP_119761770.1">
    <property type="nucleotide sequence ID" value="NZ_QYUM01000003.1"/>
</dbReference>
<protein>
    <submittedName>
        <fullName evidence="2">Nuclear transport factor 2 family protein</fullName>
    </submittedName>
</protein>
<dbReference type="OrthoDB" id="7585039at2"/>
<dbReference type="InterPro" id="IPR037401">
    <property type="entry name" value="SnoaL-like"/>
</dbReference>
<proteinExistence type="predicted"/>
<comment type="caution">
    <text evidence="2">The sequence shown here is derived from an EMBL/GenBank/DDBJ whole genome shotgun (WGS) entry which is preliminary data.</text>
</comment>
<organism evidence="2 3">
    <name type="scientific">Sphingomonas cavernae</name>
    <dbReference type="NCBI Taxonomy" id="2320861"/>
    <lineage>
        <taxon>Bacteria</taxon>
        <taxon>Pseudomonadati</taxon>
        <taxon>Pseudomonadota</taxon>
        <taxon>Alphaproteobacteria</taxon>
        <taxon>Sphingomonadales</taxon>
        <taxon>Sphingomonadaceae</taxon>
        <taxon>Sphingomonas</taxon>
    </lineage>
</organism>
<keyword evidence="3" id="KW-1185">Reference proteome</keyword>
<evidence type="ECO:0000259" key="1">
    <source>
        <dbReference type="Pfam" id="PF13577"/>
    </source>
</evidence>
<dbReference type="Pfam" id="PF13577">
    <property type="entry name" value="SnoaL_4"/>
    <property type="match status" value="1"/>
</dbReference>
<reference evidence="2 3" key="1">
    <citation type="submission" date="2018-09" db="EMBL/GenBank/DDBJ databases">
        <authorList>
            <person name="Zhu H."/>
        </authorList>
    </citation>
    <scope>NUCLEOTIDE SEQUENCE [LARGE SCALE GENOMIC DNA]</scope>
    <source>
        <strain evidence="2 3">K2R01-6</strain>
    </source>
</reference>
<dbReference type="Gene3D" id="3.10.450.50">
    <property type="match status" value="1"/>
</dbReference>
<sequence length="185" mass="21062">MNADELEQLRKDVAYLKDRQAIVDLVARHARGHDRHDVDLLTSAYHEDGVDEHGYAINPGPKYAEWSNMVHAAGSDQHLHNITTHLCEIDGDVAHCESYVMVSLLDRGGKTARIINGRYIDRVERRDGEWRIALRRSTVDTLIAGDASILHNPRFTEQGYTMGTRDKSDVSYQRPLSLDNLVTRW</sequence>
<evidence type="ECO:0000313" key="2">
    <source>
        <dbReference type="EMBL" id="RJF90512.1"/>
    </source>
</evidence>
<dbReference type="SUPFAM" id="SSF54427">
    <property type="entry name" value="NTF2-like"/>
    <property type="match status" value="1"/>
</dbReference>